<dbReference type="VEuPathDB" id="FungiDB:DFL_000039"/>
<comment type="caution">
    <text evidence="2">The sequence shown here is derived from an EMBL/GenBank/DDBJ whole genome shotgun (WGS) entry which is preliminary data.</text>
</comment>
<sequence>MANLLRKLSTCCLCSLGHDSDSSESEIDNTTILPHRRPYEAPKSILKKGGAVATEAAGNDDNTAVTSAQGVPKWQPLNNQITSCHPPGSKVFRPDLDNPRKDPYHQPSGNDESTLIIEQGSNFPAVASAPDPEDSENQSSLGNILPEDLVTDQPRSASPRNAPSCPPPPPKSIPSKPHQGTNLPLPAQALQSAQTPPTALPQWSFQLHPGSATTAAAYAAPKASTTAPPTPSMTVREVGAPIPDIPEETV</sequence>
<organism evidence="2 3">
    <name type="scientific">Arthrobotrys flagrans</name>
    <name type="common">Nematode-trapping fungus</name>
    <name type="synonym">Trichothecium flagrans</name>
    <dbReference type="NCBI Taxonomy" id="97331"/>
    <lineage>
        <taxon>Eukaryota</taxon>
        <taxon>Fungi</taxon>
        <taxon>Dikarya</taxon>
        <taxon>Ascomycota</taxon>
        <taxon>Pezizomycotina</taxon>
        <taxon>Orbiliomycetes</taxon>
        <taxon>Orbiliales</taxon>
        <taxon>Orbiliaceae</taxon>
        <taxon>Arthrobotrys</taxon>
    </lineage>
</organism>
<evidence type="ECO:0000313" key="3">
    <source>
        <dbReference type="Proteomes" id="UP000283090"/>
    </source>
</evidence>
<feature type="compositionally biased region" description="Low complexity" evidence="1">
    <location>
        <begin position="154"/>
        <end position="163"/>
    </location>
</feature>
<gene>
    <name evidence="2" type="ORF">DFL_000039</name>
</gene>
<feature type="region of interest" description="Disordered" evidence="1">
    <location>
        <begin position="220"/>
        <end position="250"/>
    </location>
</feature>
<dbReference type="RefSeq" id="XP_067494559.1">
    <property type="nucleotide sequence ID" value="XM_067632903.1"/>
</dbReference>
<feature type="compositionally biased region" description="Polar residues" evidence="1">
    <location>
        <begin position="189"/>
        <end position="202"/>
    </location>
</feature>
<dbReference type="GeneID" id="93582350"/>
<protein>
    <submittedName>
        <fullName evidence="2">Uncharacterized protein</fullName>
    </submittedName>
</protein>
<dbReference type="Proteomes" id="UP000283090">
    <property type="component" value="Unassembled WGS sequence"/>
</dbReference>
<feature type="region of interest" description="Disordered" evidence="1">
    <location>
        <begin position="53"/>
        <end position="114"/>
    </location>
</feature>
<feature type="region of interest" description="Disordered" evidence="1">
    <location>
        <begin position="150"/>
        <end position="202"/>
    </location>
</feature>
<keyword evidence="3" id="KW-1185">Reference proteome</keyword>
<accession>A0A437ACL7</accession>
<reference evidence="2 3" key="1">
    <citation type="submission" date="2019-01" db="EMBL/GenBank/DDBJ databases">
        <title>Intercellular communication is required for trap formation in the nematode-trapping fungus Duddingtonia flagrans.</title>
        <authorList>
            <person name="Youssar L."/>
            <person name="Wernet V."/>
            <person name="Hensel N."/>
            <person name="Hildebrandt H.-G."/>
            <person name="Fischer R."/>
        </authorList>
    </citation>
    <scope>NUCLEOTIDE SEQUENCE [LARGE SCALE GENOMIC DNA]</scope>
    <source>
        <strain evidence="2 3">CBS H-5679</strain>
    </source>
</reference>
<dbReference type="OrthoDB" id="5361252at2759"/>
<dbReference type="EMBL" id="SAEB01000001">
    <property type="protein sequence ID" value="RVD89015.1"/>
    <property type="molecule type" value="Genomic_DNA"/>
</dbReference>
<name>A0A437ACL7_ARTFL</name>
<evidence type="ECO:0000313" key="2">
    <source>
        <dbReference type="EMBL" id="RVD89015.1"/>
    </source>
</evidence>
<dbReference type="AlphaFoldDB" id="A0A437ACL7"/>
<feature type="compositionally biased region" description="Polar residues" evidence="1">
    <location>
        <begin position="60"/>
        <end position="69"/>
    </location>
</feature>
<proteinExistence type="predicted"/>
<feature type="compositionally biased region" description="Basic and acidic residues" evidence="1">
    <location>
        <begin position="92"/>
        <end position="104"/>
    </location>
</feature>
<evidence type="ECO:0000256" key="1">
    <source>
        <dbReference type="SAM" id="MobiDB-lite"/>
    </source>
</evidence>